<proteinExistence type="predicted"/>
<comment type="caution">
    <text evidence="7">The sequence shown here is derived from an EMBL/GenBank/DDBJ whole genome shotgun (WGS) entry which is preliminary data.</text>
</comment>
<name>A0ABX4HRR3_9BACI</name>
<evidence type="ECO:0000259" key="6">
    <source>
        <dbReference type="Pfam" id="PF01266"/>
    </source>
</evidence>
<keyword evidence="2" id="KW-0784">Thiamine biosynthesis</keyword>
<accession>A0ABX4HRR3</accession>
<organism evidence="7 8">
    <name type="scientific">Salimicrobium humidisoli</name>
    <dbReference type="NCBI Taxonomy" id="2029857"/>
    <lineage>
        <taxon>Bacteria</taxon>
        <taxon>Bacillati</taxon>
        <taxon>Bacillota</taxon>
        <taxon>Bacilli</taxon>
        <taxon>Bacillales</taxon>
        <taxon>Bacillaceae</taxon>
        <taxon>Salimicrobium</taxon>
    </lineage>
</organism>
<dbReference type="InterPro" id="IPR012727">
    <property type="entry name" value="Gly_oxidase_ThiO"/>
</dbReference>
<dbReference type="PANTHER" id="PTHR13847">
    <property type="entry name" value="SARCOSINE DEHYDROGENASE-RELATED"/>
    <property type="match status" value="1"/>
</dbReference>
<dbReference type="Proteomes" id="UP000217561">
    <property type="component" value="Unassembled WGS sequence"/>
</dbReference>
<evidence type="ECO:0000256" key="5">
    <source>
        <dbReference type="ARBA" id="ARBA00050018"/>
    </source>
</evidence>
<reference evidence="7 8" key="1">
    <citation type="submission" date="2017-08" db="EMBL/GenBank/DDBJ databases">
        <title>Salimicrobium alkalisoli sp. nov., isolated from saline alkaline soil.</title>
        <authorList>
            <person name="Zhang G."/>
            <person name="Xiong Q."/>
        </authorList>
    </citation>
    <scope>NUCLEOTIDE SEQUENCE [LARGE SCALE GENOMIC DNA]</scope>
    <source>
        <strain evidence="7 8">WN024</strain>
    </source>
</reference>
<comment type="pathway">
    <text evidence="1">Cofactor biosynthesis; thiamine diphosphate biosynthesis.</text>
</comment>
<dbReference type="Pfam" id="PF01266">
    <property type="entry name" value="DAO"/>
    <property type="match status" value="1"/>
</dbReference>
<evidence type="ECO:0000256" key="2">
    <source>
        <dbReference type="ARBA" id="ARBA00022977"/>
    </source>
</evidence>
<evidence type="ECO:0000256" key="1">
    <source>
        <dbReference type="ARBA" id="ARBA00004948"/>
    </source>
</evidence>
<gene>
    <name evidence="7" type="primary">thiO</name>
    <name evidence="7" type="ORF">CKW00_08180</name>
</gene>
<comment type="catalytic activity">
    <reaction evidence="4">
        <text>glycine + O2 + H2O = glyoxylate + H2O2 + NH4(+)</text>
        <dbReference type="Rhea" id="RHEA:11532"/>
        <dbReference type="ChEBI" id="CHEBI:15377"/>
        <dbReference type="ChEBI" id="CHEBI:15379"/>
        <dbReference type="ChEBI" id="CHEBI:16240"/>
        <dbReference type="ChEBI" id="CHEBI:28938"/>
        <dbReference type="ChEBI" id="CHEBI:36655"/>
        <dbReference type="ChEBI" id="CHEBI:57305"/>
        <dbReference type="EC" id="1.4.3.19"/>
    </reaction>
</comment>
<dbReference type="SUPFAM" id="SSF51905">
    <property type="entry name" value="FAD/NAD(P)-binding domain"/>
    <property type="match status" value="1"/>
</dbReference>
<dbReference type="RefSeq" id="WP_095822176.1">
    <property type="nucleotide sequence ID" value="NZ_NSGH01000011.1"/>
</dbReference>
<sequence length="362" mass="39871">MYDVIIAGGGVIGSSIAFQLAKRKYRVLMIEKDEIGQKASRAAAGMLGAQNEVGPDSPLSRIAHESREMFPSLAEELKCVSGIDIELIQNGIVRVARTEEEGKHLKQENERQQRSGDHAVWLPQNRLQEKEPHLSHHSVTGGLYMPGDGQVNAPALTKALAHAAVEFGAEIMQRTEVLDVLTENRHVIGVKTTSGNILAQKVISAGGVWSRELFEKTGYTLNMYPVKGECFSVYHKKRLTTASIFSPGCYIVPKAHDRFIIGATQKPDVLNKSVSVEGLHSLMERAIRLIPDLQHAEWGEAWSGHRPKTQTGLPYMGEHPEIDGLWVAAGHFRNGVLLAPITGSLMADYIEGKPVYEPFKLQ</sequence>
<protein>
    <recommendedName>
        <fullName evidence="5">glycine oxidase</fullName>
        <ecNumber evidence="5">1.4.3.19</ecNumber>
    </recommendedName>
</protein>
<dbReference type="EC" id="1.4.3.19" evidence="5"/>
<dbReference type="InterPro" id="IPR006076">
    <property type="entry name" value="FAD-dep_OxRdtase"/>
</dbReference>
<dbReference type="NCBIfam" id="TIGR02352">
    <property type="entry name" value="thiamin_ThiO"/>
    <property type="match status" value="1"/>
</dbReference>
<dbReference type="Gene3D" id="3.50.50.60">
    <property type="entry name" value="FAD/NAD(P)-binding domain"/>
    <property type="match status" value="1"/>
</dbReference>
<dbReference type="InterPro" id="IPR036188">
    <property type="entry name" value="FAD/NAD-bd_sf"/>
</dbReference>
<evidence type="ECO:0000313" key="8">
    <source>
        <dbReference type="Proteomes" id="UP000217561"/>
    </source>
</evidence>
<feature type="domain" description="FAD dependent oxidoreductase" evidence="6">
    <location>
        <begin position="3"/>
        <end position="348"/>
    </location>
</feature>
<dbReference type="EMBL" id="NSGH01000011">
    <property type="protein sequence ID" value="PBB05552.1"/>
    <property type="molecule type" value="Genomic_DNA"/>
</dbReference>
<dbReference type="Gene3D" id="3.30.9.10">
    <property type="entry name" value="D-Amino Acid Oxidase, subunit A, domain 2"/>
    <property type="match status" value="1"/>
</dbReference>
<evidence type="ECO:0000313" key="7">
    <source>
        <dbReference type="EMBL" id="PBB05552.1"/>
    </source>
</evidence>
<keyword evidence="3" id="KW-0560">Oxidoreductase</keyword>
<evidence type="ECO:0000256" key="4">
    <source>
        <dbReference type="ARBA" id="ARBA00049872"/>
    </source>
</evidence>
<evidence type="ECO:0000256" key="3">
    <source>
        <dbReference type="ARBA" id="ARBA00023002"/>
    </source>
</evidence>
<keyword evidence="8" id="KW-1185">Reference proteome</keyword>
<dbReference type="SUPFAM" id="SSF54373">
    <property type="entry name" value="FAD-linked reductases, C-terminal domain"/>
    <property type="match status" value="1"/>
</dbReference>
<dbReference type="PANTHER" id="PTHR13847:SF289">
    <property type="entry name" value="GLYCINE OXIDASE"/>
    <property type="match status" value="1"/>
</dbReference>